<dbReference type="GO" id="GO:0046872">
    <property type="term" value="F:metal ion binding"/>
    <property type="evidence" value="ECO:0007669"/>
    <property type="project" value="UniProtKB-KW"/>
</dbReference>
<keyword evidence="6" id="KW-1185">Reference proteome</keyword>
<reference evidence="5 6" key="1">
    <citation type="submission" date="2020-10" db="EMBL/GenBank/DDBJ databases">
        <title>Wide distribution of Phycisphaera-like planctomycetes from WD2101 soil group in peatlands and genome analysis of the first cultivated representative.</title>
        <authorList>
            <person name="Dedysh S.N."/>
            <person name="Beletsky A.V."/>
            <person name="Ivanova A."/>
            <person name="Kulichevskaya I.S."/>
            <person name="Suzina N.E."/>
            <person name="Philippov D.A."/>
            <person name="Rakitin A.L."/>
            <person name="Mardanov A.V."/>
            <person name="Ravin N.V."/>
        </authorList>
    </citation>
    <scope>NUCLEOTIDE SEQUENCE [LARGE SCALE GENOMIC DNA]</scope>
    <source>
        <strain evidence="5 6">M1803</strain>
    </source>
</reference>
<gene>
    <name evidence="5" type="primary">pdxA</name>
    <name evidence="5" type="ORF">IPV69_24825</name>
</gene>
<evidence type="ECO:0000256" key="4">
    <source>
        <dbReference type="SAM" id="MobiDB-lite"/>
    </source>
</evidence>
<evidence type="ECO:0000313" key="5">
    <source>
        <dbReference type="EMBL" id="QOV89387.1"/>
    </source>
</evidence>
<evidence type="ECO:0000256" key="3">
    <source>
        <dbReference type="ARBA" id="ARBA00023027"/>
    </source>
</evidence>
<dbReference type="EMBL" id="CP063458">
    <property type="protein sequence ID" value="QOV89387.1"/>
    <property type="molecule type" value="Genomic_DNA"/>
</dbReference>
<dbReference type="Pfam" id="PF04166">
    <property type="entry name" value="PdxA"/>
    <property type="match status" value="1"/>
</dbReference>
<dbReference type="AlphaFoldDB" id="A0A7M2WUZ8"/>
<dbReference type="SUPFAM" id="SSF53659">
    <property type="entry name" value="Isocitrate/Isopropylmalate dehydrogenase-like"/>
    <property type="match status" value="1"/>
</dbReference>
<evidence type="ECO:0000256" key="2">
    <source>
        <dbReference type="ARBA" id="ARBA00023002"/>
    </source>
</evidence>
<dbReference type="PANTHER" id="PTHR30004">
    <property type="entry name" value="4-HYDROXYTHREONINE-4-PHOSPHATE DEHYDROGENASE"/>
    <property type="match status" value="1"/>
</dbReference>
<protein>
    <submittedName>
        <fullName evidence="5">4-hydroxythreonine-4-phosphate dehydrogenase PdxA</fullName>
        <ecNumber evidence="5">1.1.1.262</ecNumber>
    </submittedName>
</protein>
<dbReference type="Gene3D" id="3.40.718.10">
    <property type="entry name" value="Isopropylmalate Dehydrogenase"/>
    <property type="match status" value="1"/>
</dbReference>
<dbReference type="EC" id="1.1.1.262" evidence="5"/>
<sequence>MSDYRPTLAITLGEPSGIGPEVIVKALADPVLRQRAKYVIYGMNELLAYAADLAEFDVFWWRDPYQGRLRSYPHDVVVVDYDSYNFLGTDIRGPSKMGGEASMRFCLDAIDAAMNGLVDGIVTAPIAKESWKLAGYGYPGHTELFASRTQAKRHAMMFAGGPLKVVLCTVHVPLNGLWGKLNIGAVFHPIELIHQAMVEWFDTPNPRIAVAGLNPHASENGQFGDEEERIITPAIQMAREQGIDATGPYPPDTVFLAAKDGKYDAVVAMYHDQGLIPVKLLAFDRAVNVTIGLPIIRTSPDHGTAFDIVGKNRANPGSMRAAIELAIEMAVKKHDRLKSHPPTPMFGDGASSGAGNE</sequence>
<proteinExistence type="predicted"/>
<organism evidence="5 6">
    <name type="scientific">Humisphaera borealis</name>
    <dbReference type="NCBI Taxonomy" id="2807512"/>
    <lineage>
        <taxon>Bacteria</taxon>
        <taxon>Pseudomonadati</taxon>
        <taxon>Planctomycetota</taxon>
        <taxon>Phycisphaerae</taxon>
        <taxon>Tepidisphaerales</taxon>
        <taxon>Tepidisphaeraceae</taxon>
        <taxon>Humisphaera</taxon>
    </lineage>
</organism>
<keyword evidence="3" id="KW-0520">NAD</keyword>
<dbReference type="NCBIfam" id="TIGR00557">
    <property type="entry name" value="pdxA"/>
    <property type="match status" value="1"/>
</dbReference>
<accession>A0A7M2WUZ8</accession>
<dbReference type="PANTHER" id="PTHR30004:SF6">
    <property type="entry name" value="D-THREONATE 4-PHOSPHATE DEHYDROGENASE"/>
    <property type="match status" value="1"/>
</dbReference>
<dbReference type="RefSeq" id="WP_206292423.1">
    <property type="nucleotide sequence ID" value="NZ_CP063458.1"/>
</dbReference>
<keyword evidence="2 5" id="KW-0560">Oxidoreductase</keyword>
<evidence type="ECO:0000313" key="6">
    <source>
        <dbReference type="Proteomes" id="UP000593765"/>
    </source>
</evidence>
<dbReference type="Proteomes" id="UP000593765">
    <property type="component" value="Chromosome"/>
</dbReference>
<feature type="region of interest" description="Disordered" evidence="4">
    <location>
        <begin position="337"/>
        <end position="357"/>
    </location>
</feature>
<dbReference type="GO" id="GO:0051287">
    <property type="term" value="F:NAD binding"/>
    <property type="evidence" value="ECO:0007669"/>
    <property type="project" value="InterPro"/>
</dbReference>
<keyword evidence="1" id="KW-0479">Metal-binding</keyword>
<dbReference type="InterPro" id="IPR005255">
    <property type="entry name" value="PdxA_fam"/>
</dbReference>
<dbReference type="GO" id="GO:0050570">
    <property type="term" value="F:4-hydroxythreonine-4-phosphate dehydrogenase activity"/>
    <property type="evidence" value="ECO:0007669"/>
    <property type="project" value="UniProtKB-EC"/>
</dbReference>
<evidence type="ECO:0000256" key="1">
    <source>
        <dbReference type="ARBA" id="ARBA00022723"/>
    </source>
</evidence>
<name>A0A7M2WUZ8_9BACT</name>
<dbReference type="KEGG" id="hbs:IPV69_24825"/>